<dbReference type="InterPro" id="IPR007470">
    <property type="entry name" value="HemX"/>
</dbReference>
<gene>
    <name evidence="2" type="ORF">RICGR_0104</name>
</gene>
<dbReference type="PANTHER" id="PTHR38043:SF1">
    <property type="entry name" value="PROTEIN HEMX"/>
    <property type="match status" value="1"/>
</dbReference>
<dbReference type="Proteomes" id="UP000054075">
    <property type="component" value="Unassembled WGS sequence"/>
</dbReference>
<feature type="transmembrane region" description="Helical" evidence="1">
    <location>
        <begin position="25"/>
        <end position="50"/>
    </location>
</feature>
<keyword evidence="1" id="KW-0812">Transmembrane</keyword>
<evidence type="ECO:0000313" key="2">
    <source>
        <dbReference type="EMBL" id="EDP46700.1"/>
    </source>
</evidence>
<dbReference type="AlphaFoldDB" id="A8PKZ1"/>
<name>A8PKZ1_9COXI</name>
<dbReference type="Pfam" id="PF04375">
    <property type="entry name" value="HemX"/>
    <property type="match status" value="1"/>
</dbReference>
<dbReference type="eggNOG" id="COG2959">
    <property type="taxonomic scope" value="Bacteria"/>
</dbReference>
<dbReference type="RefSeq" id="WP_006035673.1">
    <property type="nucleotide sequence ID" value="NZ_AAQJ02000001.1"/>
</dbReference>
<dbReference type="OrthoDB" id="5653077at2"/>
<reference evidence="2" key="1">
    <citation type="submission" date="2006-04" db="EMBL/GenBank/DDBJ databases">
        <authorList>
            <person name="Seshadri R."/>
            <person name="Federici B.A."/>
        </authorList>
    </citation>
    <scope>NUCLEOTIDE SEQUENCE [LARGE SCALE GENOMIC DNA]</scope>
</reference>
<protein>
    <recommendedName>
        <fullName evidence="4">Uroporphyrinogen-III C-methyltransferase</fullName>
    </recommendedName>
</protein>
<evidence type="ECO:0000313" key="3">
    <source>
        <dbReference type="Proteomes" id="UP000054075"/>
    </source>
</evidence>
<comment type="caution">
    <text evidence="2">The sequence shown here is derived from an EMBL/GenBank/DDBJ whole genome shotgun (WGS) entry which is preliminary data.</text>
</comment>
<keyword evidence="3" id="KW-1185">Reference proteome</keyword>
<dbReference type="STRING" id="59196.RICGR_0104"/>
<dbReference type="EMBL" id="AAQJ02000001">
    <property type="protein sequence ID" value="EDP46700.1"/>
    <property type="molecule type" value="Genomic_DNA"/>
</dbReference>
<keyword evidence="1" id="KW-0472">Membrane</keyword>
<sequence>MEAQPHLEEPEKRLKKNKPRSKRCFTAWAAIGLLLITWISLLVGFSYLWLKNRDEIKNYQNQQSSLQTQILKNQAENNTLQQRVKQLENFIEQKFSSHDNRILLSNAHHLIQLAQYNLIYFHDINTALSALTLANNQLGSIMSSDIQFEKLRQLLSQYLIRLKELPSTDLTAVFNQIDTLKKQVSRLPLLPSKNSLLVPSTESKANNTSEKKWQHKLRDSLNSFRQLIVIRRLNKPIEPLLPEIEQHYLQQNLHLLLQQVQWAFIHHETMIYQMSLQEFQTVIMEHFSTDSPLTQTVLQTINQLKQINLQSPFLDLNPLLEIIATIEKTQNTTFAVTANQKESS</sequence>
<organism evidence="2 3">
    <name type="scientific">Rickettsiella grylli</name>
    <dbReference type="NCBI Taxonomy" id="59196"/>
    <lineage>
        <taxon>Bacteria</taxon>
        <taxon>Pseudomonadati</taxon>
        <taxon>Pseudomonadota</taxon>
        <taxon>Gammaproteobacteria</taxon>
        <taxon>Legionellales</taxon>
        <taxon>Coxiellaceae</taxon>
        <taxon>Rickettsiella</taxon>
    </lineage>
</organism>
<evidence type="ECO:0008006" key="4">
    <source>
        <dbReference type="Google" id="ProtNLM"/>
    </source>
</evidence>
<proteinExistence type="predicted"/>
<accession>A8PKZ1</accession>
<evidence type="ECO:0000256" key="1">
    <source>
        <dbReference type="SAM" id="Phobius"/>
    </source>
</evidence>
<keyword evidence="1" id="KW-1133">Transmembrane helix</keyword>
<dbReference type="PANTHER" id="PTHR38043">
    <property type="entry name" value="PROTEIN HEMX"/>
    <property type="match status" value="1"/>
</dbReference>
<reference evidence="2" key="2">
    <citation type="submission" date="2007-10" db="EMBL/GenBank/DDBJ databases">
        <authorList>
            <person name="Myers G.S."/>
        </authorList>
    </citation>
    <scope>NUCLEOTIDE SEQUENCE [LARGE SCALE GENOMIC DNA]</scope>
</reference>